<gene>
    <name evidence="6" type="primary">bioF</name>
    <name evidence="6" type="ORF">Voc01_071500</name>
</gene>
<comment type="catalytic activity">
    <reaction evidence="4">
        <text>6-carboxyhexanoyl-[ACP] + L-alanine + H(+) = (8S)-8-amino-7-oxononanoate + holo-[ACP] + CO2</text>
        <dbReference type="Rhea" id="RHEA:42288"/>
        <dbReference type="Rhea" id="RHEA-COMP:9685"/>
        <dbReference type="Rhea" id="RHEA-COMP:9955"/>
        <dbReference type="ChEBI" id="CHEBI:15378"/>
        <dbReference type="ChEBI" id="CHEBI:16526"/>
        <dbReference type="ChEBI" id="CHEBI:57972"/>
        <dbReference type="ChEBI" id="CHEBI:64479"/>
        <dbReference type="ChEBI" id="CHEBI:78846"/>
        <dbReference type="ChEBI" id="CHEBI:149468"/>
        <dbReference type="EC" id="2.3.1.47"/>
    </reaction>
</comment>
<comment type="cofactor">
    <cofactor evidence="1">
        <name>pyridoxal 5'-phosphate</name>
        <dbReference type="ChEBI" id="CHEBI:597326"/>
    </cofactor>
</comment>
<dbReference type="PANTHER" id="PTHR13693">
    <property type="entry name" value="CLASS II AMINOTRANSFERASE/8-AMINO-7-OXONONANOATE SYNTHASE"/>
    <property type="match status" value="1"/>
</dbReference>
<feature type="domain" description="Aminotransferase class I/classII large" evidence="5">
    <location>
        <begin position="53"/>
        <end position="406"/>
    </location>
</feature>
<dbReference type="SUPFAM" id="SSF53383">
    <property type="entry name" value="PLP-dependent transferases"/>
    <property type="match status" value="1"/>
</dbReference>
<dbReference type="Pfam" id="PF00155">
    <property type="entry name" value="Aminotran_1_2"/>
    <property type="match status" value="1"/>
</dbReference>
<sequence>MRFVITFSQTVNMDQPAKAGTDSIARLQRVGLWDQVIDEIDGRRIRIGPRWLIDFASCNYLGLDLEPDVATAIDEQVRRWGTHPSWSRMLGSPRLYPLIEERVAELLGAPDVLALPTISQIHLSAIPVLADGGHIFLDRQAHRTVYDGCVFARGLGATLHRFPAGDLDALSGQLRTAPARAAKLVCMDGVNSMTGNAPDLAAFARVCRDHDALLYVDDAHGFGVIGERRRDESSPYGARGNAIVRHQGQTYENIVLVSGFSKAYSSMLAFVACPPAVKRRLQVTAPTYLFSGPTSTAALASVLAGIDINADRGDALRARLHRMTARILDHLRRLGVHTPNTSGFPLVQIPLRDADGLEAVGWSLLERGIYVTLAPYPGVPRDQVGFRIQVTAANTDAQVDTLLDTLTSMAPDLRPAG</sequence>
<evidence type="ECO:0000256" key="4">
    <source>
        <dbReference type="ARBA" id="ARBA00047715"/>
    </source>
</evidence>
<dbReference type="GO" id="GO:0030170">
    <property type="term" value="F:pyridoxal phosphate binding"/>
    <property type="evidence" value="ECO:0007669"/>
    <property type="project" value="InterPro"/>
</dbReference>
<evidence type="ECO:0000313" key="6">
    <source>
        <dbReference type="EMBL" id="GIJ72233.1"/>
    </source>
</evidence>
<reference evidence="6" key="1">
    <citation type="submission" date="2021-01" db="EMBL/GenBank/DDBJ databases">
        <title>Whole genome shotgun sequence of Virgisporangium ochraceum NBRC 16418.</title>
        <authorList>
            <person name="Komaki H."/>
            <person name="Tamura T."/>
        </authorList>
    </citation>
    <scope>NUCLEOTIDE SEQUENCE</scope>
    <source>
        <strain evidence="6">NBRC 16418</strain>
    </source>
</reference>
<dbReference type="InterPro" id="IPR004839">
    <property type="entry name" value="Aminotransferase_I/II_large"/>
</dbReference>
<protein>
    <recommendedName>
        <fullName evidence="2">8-amino-7-oxononanoate synthase</fullName>
        <ecNumber evidence="2">2.3.1.47</ecNumber>
    </recommendedName>
</protein>
<dbReference type="EMBL" id="BOPH01000098">
    <property type="protein sequence ID" value="GIJ72233.1"/>
    <property type="molecule type" value="Genomic_DNA"/>
</dbReference>
<organism evidence="6 7">
    <name type="scientific">Virgisporangium ochraceum</name>
    <dbReference type="NCBI Taxonomy" id="65505"/>
    <lineage>
        <taxon>Bacteria</taxon>
        <taxon>Bacillati</taxon>
        <taxon>Actinomycetota</taxon>
        <taxon>Actinomycetes</taxon>
        <taxon>Micromonosporales</taxon>
        <taxon>Micromonosporaceae</taxon>
        <taxon>Virgisporangium</taxon>
    </lineage>
</organism>
<dbReference type="GO" id="GO:0008710">
    <property type="term" value="F:8-amino-7-oxononanoate synthase activity"/>
    <property type="evidence" value="ECO:0007669"/>
    <property type="project" value="UniProtKB-EC"/>
</dbReference>
<dbReference type="Gene3D" id="3.90.1150.10">
    <property type="entry name" value="Aspartate Aminotransferase, domain 1"/>
    <property type="match status" value="1"/>
</dbReference>
<comment type="caution">
    <text evidence="6">The sequence shown here is derived from an EMBL/GenBank/DDBJ whole genome shotgun (WGS) entry which is preliminary data.</text>
</comment>
<evidence type="ECO:0000256" key="3">
    <source>
        <dbReference type="ARBA" id="ARBA00022679"/>
    </source>
</evidence>
<keyword evidence="7" id="KW-1185">Reference proteome</keyword>
<dbReference type="InterPro" id="IPR015424">
    <property type="entry name" value="PyrdxlP-dep_Trfase"/>
</dbReference>
<accession>A0A8J4A188</accession>
<keyword evidence="3" id="KW-0808">Transferase</keyword>
<dbReference type="InterPro" id="IPR050087">
    <property type="entry name" value="AON_synthase_class-II"/>
</dbReference>
<name>A0A8J4A188_9ACTN</name>
<proteinExistence type="predicted"/>
<dbReference type="EC" id="2.3.1.47" evidence="2"/>
<dbReference type="Proteomes" id="UP000635606">
    <property type="component" value="Unassembled WGS sequence"/>
</dbReference>
<evidence type="ECO:0000259" key="5">
    <source>
        <dbReference type="Pfam" id="PF00155"/>
    </source>
</evidence>
<evidence type="ECO:0000313" key="7">
    <source>
        <dbReference type="Proteomes" id="UP000635606"/>
    </source>
</evidence>
<dbReference type="InterPro" id="IPR015422">
    <property type="entry name" value="PyrdxlP-dep_Trfase_small"/>
</dbReference>
<dbReference type="AlphaFoldDB" id="A0A8J4A188"/>
<evidence type="ECO:0000256" key="2">
    <source>
        <dbReference type="ARBA" id="ARBA00013187"/>
    </source>
</evidence>
<evidence type="ECO:0000256" key="1">
    <source>
        <dbReference type="ARBA" id="ARBA00001933"/>
    </source>
</evidence>
<dbReference type="InterPro" id="IPR015421">
    <property type="entry name" value="PyrdxlP-dep_Trfase_major"/>
</dbReference>
<dbReference type="Gene3D" id="3.40.640.10">
    <property type="entry name" value="Type I PLP-dependent aspartate aminotransferase-like (Major domain)"/>
    <property type="match status" value="1"/>
</dbReference>